<dbReference type="GO" id="GO:0003824">
    <property type="term" value="F:catalytic activity"/>
    <property type="evidence" value="ECO:0007669"/>
    <property type="project" value="InterPro"/>
</dbReference>
<evidence type="ECO:0000259" key="2">
    <source>
        <dbReference type="Pfam" id="PF03372"/>
    </source>
</evidence>
<sequence>MTTDMEFDNVHPAQDFKKQKTTQFAIPIHNTYASLNTDDDGQPIEKILTKGYKTSNPNTQKPPPINLIGATIQQVDNIFKHINKTDYEMKLTSEGIRLFTKTISTFKEVRELLIANELQYYTHQLRDEQMTKMVLHGLPDADIETVTTAITQAQLTPAMVKKMQIKNKKYDGHAVYLVYFMKKDKIRLNDLIEKHRIVSCIRVKWEHYKNPSKGPTQCRNCQRYGHGSNNCSATSRCVRCASNHKSGDCPLIKNETGKVIIKRIENSALRCVLCGLNHAASSKDCNKRREFINSKKQINKPTPKSRNSGRYNTENRTFQPAPELNDFNFPRLPQKSFERTTKAAPPIQDIPPKESNADLVDDILYWNCNGIQNKIHELYLYANKNFIHVICLNETFLKNNVKLAHDPEYVIYRLDRAEQNKGGVAILVRKNLKHQILPILQTEIIENVGITIPLTNGTNVNIFSVYLPGGSTNSDINNKFANDIQIMMQSRENSFFCGDLNSKHRYWNCCIANRAGTILYSEYCSKYFNIDYPQEHTHYPTDTNKRASTIDLVLSNNPYDINPSICNELMSDHTAVTFNIKLQNSAHGIEKRQTLDYSNANWHKYRKTLSEALSELNNQAVETTDDIDLHTHRKKINILVLKFCLNKI</sequence>
<protein>
    <recommendedName>
        <fullName evidence="2">Endonuclease/exonuclease/phosphatase domain-containing protein</fullName>
    </recommendedName>
</protein>
<dbReference type="PANTHER" id="PTHR33273">
    <property type="entry name" value="DOMAIN-CONTAINING PROTEIN, PUTATIVE-RELATED"/>
    <property type="match status" value="1"/>
</dbReference>
<reference evidence="3" key="1">
    <citation type="submission" date="2021-03" db="EMBL/GenBank/DDBJ databases">
        <title>Chromosome level genome of the anhydrobiotic midge Polypedilum vanderplanki.</title>
        <authorList>
            <person name="Yoshida Y."/>
            <person name="Kikawada T."/>
            <person name="Gusev O."/>
        </authorList>
    </citation>
    <scope>NUCLEOTIDE SEQUENCE</scope>
    <source>
        <strain evidence="3">NIAS01</strain>
        <tissue evidence="3">Whole body or cell culture</tissue>
    </source>
</reference>
<dbReference type="InterPro" id="IPR005135">
    <property type="entry name" value="Endo/exonuclease/phosphatase"/>
</dbReference>
<dbReference type="OrthoDB" id="8016075at2759"/>
<dbReference type="Pfam" id="PF03372">
    <property type="entry name" value="Exo_endo_phos"/>
    <property type="match status" value="1"/>
</dbReference>
<evidence type="ECO:0000313" key="3">
    <source>
        <dbReference type="EMBL" id="KAG5674241.1"/>
    </source>
</evidence>
<comment type="caution">
    <text evidence="3">The sequence shown here is derived from an EMBL/GenBank/DDBJ whole genome shotgun (WGS) entry which is preliminary data.</text>
</comment>
<feature type="compositionally biased region" description="Polar residues" evidence="1">
    <location>
        <begin position="294"/>
        <end position="317"/>
    </location>
</feature>
<evidence type="ECO:0000313" key="4">
    <source>
        <dbReference type="Proteomes" id="UP001107558"/>
    </source>
</evidence>
<name>A0A9J6BWC3_POLVA</name>
<gene>
    <name evidence="3" type="ORF">PVAND_004221</name>
</gene>
<dbReference type="PANTHER" id="PTHR33273:SF4">
    <property type="entry name" value="ENDONUCLEASE_EXONUCLEASE_PHOSPHATASE DOMAIN-CONTAINING PROTEIN"/>
    <property type="match status" value="1"/>
</dbReference>
<dbReference type="Proteomes" id="UP001107558">
    <property type="component" value="Chromosome 2"/>
</dbReference>
<dbReference type="Gene3D" id="3.60.10.10">
    <property type="entry name" value="Endonuclease/exonuclease/phosphatase"/>
    <property type="match status" value="1"/>
</dbReference>
<feature type="region of interest" description="Disordered" evidence="1">
    <location>
        <begin position="293"/>
        <end position="317"/>
    </location>
</feature>
<proteinExistence type="predicted"/>
<accession>A0A9J6BWC3</accession>
<dbReference type="EMBL" id="JADBJN010000002">
    <property type="protein sequence ID" value="KAG5674241.1"/>
    <property type="molecule type" value="Genomic_DNA"/>
</dbReference>
<dbReference type="AlphaFoldDB" id="A0A9J6BWC3"/>
<organism evidence="3 4">
    <name type="scientific">Polypedilum vanderplanki</name>
    <name type="common">Sleeping chironomid midge</name>
    <dbReference type="NCBI Taxonomy" id="319348"/>
    <lineage>
        <taxon>Eukaryota</taxon>
        <taxon>Metazoa</taxon>
        <taxon>Ecdysozoa</taxon>
        <taxon>Arthropoda</taxon>
        <taxon>Hexapoda</taxon>
        <taxon>Insecta</taxon>
        <taxon>Pterygota</taxon>
        <taxon>Neoptera</taxon>
        <taxon>Endopterygota</taxon>
        <taxon>Diptera</taxon>
        <taxon>Nematocera</taxon>
        <taxon>Chironomoidea</taxon>
        <taxon>Chironomidae</taxon>
        <taxon>Chironominae</taxon>
        <taxon>Polypedilum</taxon>
        <taxon>Polypedilum</taxon>
    </lineage>
</organism>
<feature type="domain" description="Endonuclease/exonuclease/phosphatase" evidence="2">
    <location>
        <begin position="364"/>
        <end position="573"/>
    </location>
</feature>
<dbReference type="SUPFAM" id="SSF56219">
    <property type="entry name" value="DNase I-like"/>
    <property type="match status" value="1"/>
</dbReference>
<dbReference type="InterPro" id="IPR036691">
    <property type="entry name" value="Endo/exonu/phosph_ase_sf"/>
</dbReference>
<evidence type="ECO:0000256" key="1">
    <source>
        <dbReference type="SAM" id="MobiDB-lite"/>
    </source>
</evidence>
<keyword evidence="4" id="KW-1185">Reference proteome</keyword>